<accession>A0A158QMS4</accession>
<feature type="region of interest" description="Disordered" evidence="1">
    <location>
        <begin position="139"/>
        <end position="177"/>
    </location>
</feature>
<feature type="region of interest" description="Disordered" evidence="1">
    <location>
        <begin position="375"/>
        <end position="415"/>
    </location>
</feature>
<dbReference type="PANTHER" id="PTHR13844">
    <property type="entry name" value="SWI/SNF-RELATED MATRIX-ASSOCIATED ACTIN-DEPENDENT REGULATOR OF CHROMATIN SUBFAMILY D"/>
    <property type="match status" value="1"/>
</dbReference>
<dbReference type="STRING" id="6290.A0A158QMS4"/>
<feature type="domain" description="DEK-C" evidence="4">
    <location>
        <begin position="10"/>
        <end position="65"/>
    </location>
</feature>
<feature type="region of interest" description="Disordered" evidence="1">
    <location>
        <begin position="63"/>
        <end position="125"/>
    </location>
</feature>
<dbReference type="SMART" id="SM00151">
    <property type="entry name" value="SWIB"/>
    <property type="match status" value="1"/>
</dbReference>
<dbReference type="InterPro" id="IPR019835">
    <property type="entry name" value="SWIB_domain"/>
</dbReference>
<feature type="compositionally biased region" description="Basic and acidic residues" evidence="1">
    <location>
        <begin position="63"/>
        <end position="75"/>
    </location>
</feature>
<evidence type="ECO:0000313" key="5">
    <source>
        <dbReference type="EMBL" id="VDO36689.1"/>
    </source>
</evidence>
<keyword evidence="6" id="KW-1185">Reference proteome</keyword>
<keyword evidence="2" id="KW-0812">Transmembrane</keyword>
<feature type="compositionally biased region" description="Basic residues" evidence="1">
    <location>
        <begin position="112"/>
        <end position="121"/>
    </location>
</feature>
<dbReference type="InterPro" id="IPR014876">
    <property type="entry name" value="DEK_C"/>
</dbReference>
<dbReference type="OrthoDB" id="10251073at2759"/>
<evidence type="ECO:0000259" key="3">
    <source>
        <dbReference type="PROSITE" id="PS51925"/>
    </source>
</evidence>
<feature type="compositionally biased region" description="Basic and acidic residues" evidence="1">
    <location>
        <begin position="82"/>
        <end position="94"/>
    </location>
</feature>
<dbReference type="AlphaFoldDB" id="A0A158QMS4"/>
<dbReference type="PROSITE" id="PS51925">
    <property type="entry name" value="SWIB_MDM2"/>
    <property type="match status" value="1"/>
</dbReference>
<sequence>MSSSDEDTFPVDKNEAMDAIEKMIDKEGLDKLTSSKIRAHLSSTFNQSFDDFRKEVDLLTKQVIERREEREEKASSEPPSTEENKSPEKSHAASDSDSDTSDEGVVDDRRASAKKKRSLKRKANEGDGDVDLMTAVKHRRRAAADKAAQILKKTADRSDRSKKKDKNAPKGDHSGKFGRMTKLCLMSEELQTIVGARFMKRCDVISKMWEYIRANNLFDPKDKRFCFVDDKLRGVFGPCKRFRAFSMSKSLAKHIKDPALLGGEIEQEALAEEARLTAEWKVHFWRDKLRQIAEAPRYPGALHLPKTIRMLHRTIQMCLIKPGFIILFIVTLITRVFLSRLGFSALVMPVENARVRASPVGNFFARLGRRVRSKSPAVTRLTSTETPKRASSRGGQVDSANGTYHDDSGDVTQTPHRFGTLLTRLSRRKSKRGEKDINLISPDSDEVAVSPPKFGTPRPAMSENDLRHVTLQRGTDLQITPLAGVSQFMSEDNLAFAECGTPAYRVPSYVRISCALSGYRKSPRYLEGSATRTMGRSIVERRLGLFEHSTPDRADLISVLILTLLQFNRLNSELGFPLFR</sequence>
<dbReference type="InterPro" id="IPR036885">
    <property type="entry name" value="SWIB_MDM2_dom_sf"/>
</dbReference>
<gene>
    <name evidence="5" type="ORF">HPLM_LOCUS9133</name>
</gene>
<feature type="compositionally biased region" description="Acidic residues" evidence="1">
    <location>
        <begin position="96"/>
        <end position="105"/>
    </location>
</feature>
<feature type="domain" description="DM2" evidence="3">
    <location>
        <begin position="179"/>
        <end position="257"/>
    </location>
</feature>
<dbReference type="Gene3D" id="1.10.245.10">
    <property type="entry name" value="SWIB/MDM2 domain"/>
    <property type="match status" value="1"/>
</dbReference>
<dbReference type="CDD" id="cd10567">
    <property type="entry name" value="SWIB-MDM2_like"/>
    <property type="match status" value="1"/>
</dbReference>
<keyword evidence="2" id="KW-0472">Membrane</keyword>
<evidence type="ECO:0000313" key="6">
    <source>
        <dbReference type="Proteomes" id="UP000268014"/>
    </source>
</evidence>
<reference evidence="5 6" key="2">
    <citation type="submission" date="2018-11" db="EMBL/GenBank/DDBJ databases">
        <authorList>
            <consortium name="Pathogen Informatics"/>
        </authorList>
    </citation>
    <scope>NUCLEOTIDE SEQUENCE [LARGE SCALE GENOMIC DNA]</scope>
    <source>
        <strain evidence="5 6">MHpl1</strain>
    </source>
</reference>
<organism evidence="7">
    <name type="scientific">Haemonchus placei</name>
    <name type="common">Barber's pole worm</name>
    <dbReference type="NCBI Taxonomy" id="6290"/>
    <lineage>
        <taxon>Eukaryota</taxon>
        <taxon>Metazoa</taxon>
        <taxon>Ecdysozoa</taxon>
        <taxon>Nematoda</taxon>
        <taxon>Chromadorea</taxon>
        <taxon>Rhabditida</taxon>
        <taxon>Rhabditina</taxon>
        <taxon>Rhabditomorpha</taxon>
        <taxon>Strongyloidea</taxon>
        <taxon>Trichostrongylidae</taxon>
        <taxon>Haemonchus</taxon>
    </lineage>
</organism>
<feature type="transmembrane region" description="Helical" evidence="2">
    <location>
        <begin position="319"/>
        <end position="338"/>
    </location>
</feature>
<name>A0A158QMS4_HAEPC</name>
<dbReference type="SUPFAM" id="SSF47592">
    <property type="entry name" value="SWIB/MDM2 domain"/>
    <property type="match status" value="1"/>
</dbReference>
<feature type="compositionally biased region" description="Basic and acidic residues" evidence="1">
    <location>
        <begin position="166"/>
        <end position="175"/>
    </location>
</feature>
<dbReference type="WBParaSite" id="HPLM_0000914101-mRNA-1">
    <property type="protein sequence ID" value="HPLM_0000914101-mRNA-1"/>
    <property type="gene ID" value="HPLM_0000914101"/>
</dbReference>
<evidence type="ECO:0000259" key="4">
    <source>
        <dbReference type="PROSITE" id="PS51998"/>
    </source>
</evidence>
<evidence type="ECO:0000256" key="1">
    <source>
        <dbReference type="SAM" id="MobiDB-lite"/>
    </source>
</evidence>
<evidence type="ECO:0000313" key="7">
    <source>
        <dbReference type="WBParaSite" id="HPLM_0000914101-mRNA-1"/>
    </source>
</evidence>
<keyword evidence="2" id="KW-1133">Transmembrane helix</keyword>
<reference evidence="7" key="1">
    <citation type="submission" date="2016-04" db="UniProtKB">
        <authorList>
            <consortium name="WormBaseParasite"/>
        </authorList>
    </citation>
    <scope>IDENTIFICATION</scope>
</reference>
<evidence type="ECO:0000256" key="2">
    <source>
        <dbReference type="SAM" id="Phobius"/>
    </source>
</evidence>
<dbReference type="OMA" id="ADGCAND"/>
<dbReference type="EMBL" id="UZAF01016999">
    <property type="protein sequence ID" value="VDO36689.1"/>
    <property type="molecule type" value="Genomic_DNA"/>
</dbReference>
<dbReference type="PROSITE" id="PS51998">
    <property type="entry name" value="DEK_C"/>
    <property type="match status" value="1"/>
</dbReference>
<dbReference type="InterPro" id="IPR003121">
    <property type="entry name" value="SWIB_MDM2_domain"/>
</dbReference>
<proteinExistence type="predicted"/>
<dbReference type="Pfam" id="PF02201">
    <property type="entry name" value="SWIB"/>
    <property type="match status" value="1"/>
</dbReference>
<protein>
    <submittedName>
        <fullName evidence="7">SWIB domain-containing protein</fullName>
    </submittedName>
</protein>
<dbReference type="Proteomes" id="UP000268014">
    <property type="component" value="Unassembled WGS sequence"/>
</dbReference>